<dbReference type="GO" id="GO:0005667">
    <property type="term" value="C:transcription regulator complex"/>
    <property type="evidence" value="ECO:0007669"/>
    <property type="project" value="TreeGrafter"/>
</dbReference>
<feature type="compositionally biased region" description="Polar residues" evidence="15">
    <location>
        <begin position="57"/>
        <end position="72"/>
    </location>
</feature>
<dbReference type="PANTHER" id="PTHR14003">
    <property type="entry name" value="TRANSCRIPTIONAL REPRESSOR PROTEIN YY"/>
    <property type="match status" value="1"/>
</dbReference>
<accession>A0A3A2ZFG4</accession>
<feature type="domain" description="C2H2-type" evidence="16">
    <location>
        <begin position="306"/>
        <end position="335"/>
    </location>
</feature>
<sequence length="417" mass="46699">MRAQANGLKVEVGCPSLGSSECPSMASSFSPLESPTPTPSSMYSHNSLASPGWQDGSFPSNTYEPRTGSTPLRSSFRLADLTNDGMSLPMNMDAQDRMPVTDYLSGYDENPDQFWLPSDIPKTYDTTGSFPCPPSMNQYAPVGRHQYFPRQPYLPESATNPCLSRPIFNQPERMPQSASMGNFLPWLPPSTSMDQQTITPSQAFPGTPMTPPPSFSEFPPLNTLKPQTPVTPVRSCSFSTPSGPATPMSRISGGQTDYNEEFPISPAYRDTFHRQPQPSRKLSRRHSTKPNMSLDSLPAIIKQVQFKCKEPGCKSRFKRQEHLKRHMKSHSREKPHVCWVPGCHRAFSRSDNLNAHYTKTHSKRGGRNRYVATLDETSPDYDPDFRGQLTSDGRPIYGSKLEEPMFDRELSVDFLDD</sequence>
<dbReference type="SUPFAM" id="SSF57667">
    <property type="entry name" value="beta-beta-alpha zinc fingers"/>
    <property type="match status" value="1"/>
</dbReference>
<feature type="region of interest" description="Disordered" evidence="15">
    <location>
        <begin position="375"/>
        <end position="398"/>
    </location>
</feature>
<keyword evidence="9" id="KW-0010">Activator</keyword>
<dbReference type="GO" id="GO:0048315">
    <property type="term" value="P:conidium formation"/>
    <property type="evidence" value="ECO:0007669"/>
    <property type="project" value="UniProtKB-KW"/>
</dbReference>
<dbReference type="FunFam" id="3.30.160.60:FF:000845">
    <property type="entry name" value="C2H2 type conidiation transcription factor BrlA"/>
    <property type="match status" value="1"/>
</dbReference>
<keyword evidence="18" id="KW-1185">Reference proteome</keyword>
<dbReference type="Proteomes" id="UP000266188">
    <property type="component" value="Unassembled WGS sequence"/>
</dbReference>
<keyword evidence="8" id="KW-0238">DNA-binding</keyword>
<evidence type="ECO:0000313" key="18">
    <source>
        <dbReference type="Proteomes" id="UP000266188"/>
    </source>
</evidence>
<dbReference type="GO" id="GO:0000981">
    <property type="term" value="F:DNA-binding transcription factor activity, RNA polymerase II-specific"/>
    <property type="evidence" value="ECO:0007669"/>
    <property type="project" value="TreeGrafter"/>
</dbReference>
<reference evidence="18" key="1">
    <citation type="submission" date="2017-02" db="EMBL/GenBank/DDBJ databases">
        <authorList>
            <person name="Tafer H."/>
            <person name="Lopandic K."/>
        </authorList>
    </citation>
    <scope>NUCLEOTIDE SEQUENCE [LARGE SCALE GENOMIC DNA]</scope>
    <source>
        <strain evidence="18">CBS 366.77</strain>
    </source>
</reference>
<evidence type="ECO:0000256" key="5">
    <source>
        <dbReference type="ARBA" id="ARBA00022833"/>
    </source>
</evidence>
<evidence type="ECO:0000256" key="15">
    <source>
        <dbReference type="SAM" id="MobiDB-lite"/>
    </source>
</evidence>
<dbReference type="InterPro" id="IPR036236">
    <property type="entry name" value="Znf_C2H2_sf"/>
</dbReference>
<evidence type="ECO:0000256" key="1">
    <source>
        <dbReference type="ARBA" id="ARBA00004123"/>
    </source>
</evidence>
<gene>
    <name evidence="17" type="ORF">PHISCL_06659</name>
</gene>
<keyword evidence="10" id="KW-0804">Transcription</keyword>
<dbReference type="GO" id="GO:0008270">
    <property type="term" value="F:zinc ion binding"/>
    <property type="evidence" value="ECO:0007669"/>
    <property type="project" value="UniProtKB-KW"/>
</dbReference>
<name>A0A3A2ZFG4_9EURO</name>
<evidence type="ECO:0000256" key="2">
    <source>
        <dbReference type="ARBA" id="ARBA00022723"/>
    </source>
</evidence>
<dbReference type="GO" id="GO:0030435">
    <property type="term" value="P:sporulation resulting in formation of a cellular spore"/>
    <property type="evidence" value="ECO:0007669"/>
    <property type="project" value="UniProtKB-KW"/>
</dbReference>
<dbReference type="STRING" id="2070753.A0A3A2ZFG4"/>
<dbReference type="OrthoDB" id="654211at2759"/>
<feature type="region of interest" description="Disordered" evidence="15">
    <location>
        <begin position="1"/>
        <end position="72"/>
    </location>
</feature>
<evidence type="ECO:0000256" key="14">
    <source>
        <dbReference type="PROSITE-ProRule" id="PRU00042"/>
    </source>
</evidence>
<dbReference type="PROSITE" id="PS00028">
    <property type="entry name" value="ZINC_FINGER_C2H2_1"/>
    <property type="match status" value="2"/>
</dbReference>
<protein>
    <recommendedName>
        <fullName evidence="13">C2H2 type master regulator of conidiophore development brlA</fullName>
    </recommendedName>
</protein>
<keyword evidence="11" id="KW-0539">Nucleus</keyword>
<dbReference type="PROSITE" id="PS50157">
    <property type="entry name" value="ZINC_FINGER_C2H2_2"/>
    <property type="match status" value="2"/>
</dbReference>
<evidence type="ECO:0000259" key="16">
    <source>
        <dbReference type="PROSITE" id="PS50157"/>
    </source>
</evidence>
<comment type="subcellular location">
    <subcellularLocation>
        <location evidence="1">Nucleus</location>
    </subcellularLocation>
</comment>
<dbReference type="AlphaFoldDB" id="A0A3A2ZFG4"/>
<dbReference type="PANTHER" id="PTHR14003:SF19">
    <property type="entry name" value="YY2 TRANSCRIPTION FACTOR"/>
    <property type="match status" value="1"/>
</dbReference>
<evidence type="ECO:0000256" key="9">
    <source>
        <dbReference type="ARBA" id="ARBA00023159"/>
    </source>
</evidence>
<feature type="region of interest" description="Disordered" evidence="15">
    <location>
        <begin position="202"/>
        <end position="292"/>
    </location>
</feature>
<dbReference type="GO" id="GO:0000978">
    <property type="term" value="F:RNA polymerase II cis-regulatory region sequence-specific DNA binding"/>
    <property type="evidence" value="ECO:0007669"/>
    <property type="project" value="TreeGrafter"/>
</dbReference>
<dbReference type="GO" id="GO:0005634">
    <property type="term" value="C:nucleus"/>
    <property type="evidence" value="ECO:0007669"/>
    <property type="project" value="UniProtKB-SubCell"/>
</dbReference>
<feature type="compositionally biased region" description="Polar residues" evidence="15">
    <location>
        <begin position="17"/>
        <end position="26"/>
    </location>
</feature>
<keyword evidence="4 14" id="KW-0863">Zinc-finger</keyword>
<organism evidence="17 18">
    <name type="scientific">Aspergillus sclerotialis</name>
    <dbReference type="NCBI Taxonomy" id="2070753"/>
    <lineage>
        <taxon>Eukaryota</taxon>
        <taxon>Fungi</taxon>
        <taxon>Dikarya</taxon>
        <taxon>Ascomycota</taxon>
        <taxon>Pezizomycotina</taxon>
        <taxon>Eurotiomycetes</taxon>
        <taxon>Eurotiomycetidae</taxon>
        <taxon>Eurotiales</taxon>
        <taxon>Aspergillaceae</taxon>
        <taxon>Aspergillus</taxon>
        <taxon>Aspergillus subgen. Polypaecilum</taxon>
    </lineage>
</organism>
<evidence type="ECO:0000256" key="10">
    <source>
        <dbReference type="ARBA" id="ARBA00023163"/>
    </source>
</evidence>
<evidence type="ECO:0000313" key="17">
    <source>
        <dbReference type="EMBL" id="RJE21013.1"/>
    </source>
</evidence>
<evidence type="ECO:0000256" key="7">
    <source>
        <dbReference type="ARBA" id="ARBA00023015"/>
    </source>
</evidence>
<evidence type="ECO:0000256" key="13">
    <source>
        <dbReference type="ARBA" id="ARBA00044085"/>
    </source>
</evidence>
<feature type="domain" description="C2H2-type" evidence="16">
    <location>
        <begin position="336"/>
        <end position="366"/>
    </location>
</feature>
<dbReference type="Gene3D" id="3.30.160.60">
    <property type="entry name" value="Classic Zinc Finger"/>
    <property type="match status" value="2"/>
</dbReference>
<evidence type="ECO:0000256" key="6">
    <source>
        <dbReference type="ARBA" id="ARBA00022969"/>
    </source>
</evidence>
<keyword evidence="7" id="KW-0805">Transcription regulation</keyword>
<proteinExistence type="predicted"/>
<dbReference type="SMART" id="SM00355">
    <property type="entry name" value="ZnF_C2H2"/>
    <property type="match status" value="2"/>
</dbReference>
<feature type="compositionally biased region" description="Polar residues" evidence="15">
    <location>
        <begin position="224"/>
        <end position="243"/>
    </location>
</feature>
<dbReference type="Pfam" id="PF00096">
    <property type="entry name" value="zf-C2H2"/>
    <property type="match status" value="2"/>
</dbReference>
<keyword evidence="12" id="KW-0183">Conidiation</keyword>
<keyword evidence="3" id="KW-0677">Repeat</keyword>
<evidence type="ECO:0000256" key="3">
    <source>
        <dbReference type="ARBA" id="ARBA00022737"/>
    </source>
</evidence>
<keyword evidence="5" id="KW-0862">Zinc</keyword>
<feature type="compositionally biased region" description="Low complexity" evidence="15">
    <location>
        <begin position="27"/>
        <end position="41"/>
    </location>
</feature>
<keyword evidence="6" id="KW-0749">Sporulation</keyword>
<comment type="caution">
    <text evidence="17">The sequence shown here is derived from an EMBL/GenBank/DDBJ whole genome shotgun (WGS) entry which is preliminary data.</text>
</comment>
<dbReference type="EMBL" id="MVGC01000259">
    <property type="protein sequence ID" value="RJE21013.1"/>
    <property type="molecule type" value="Genomic_DNA"/>
</dbReference>
<evidence type="ECO:0000256" key="8">
    <source>
        <dbReference type="ARBA" id="ARBA00023125"/>
    </source>
</evidence>
<evidence type="ECO:0000256" key="4">
    <source>
        <dbReference type="ARBA" id="ARBA00022771"/>
    </source>
</evidence>
<keyword evidence="2" id="KW-0479">Metal-binding</keyword>
<dbReference type="GO" id="GO:0000785">
    <property type="term" value="C:chromatin"/>
    <property type="evidence" value="ECO:0007669"/>
    <property type="project" value="TreeGrafter"/>
</dbReference>
<evidence type="ECO:0000256" key="11">
    <source>
        <dbReference type="ARBA" id="ARBA00023242"/>
    </source>
</evidence>
<dbReference type="InterPro" id="IPR013087">
    <property type="entry name" value="Znf_C2H2_type"/>
</dbReference>
<evidence type="ECO:0000256" key="12">
    <source>
        <dbReference type="ARBA" id="ARBA00023321"/>
    </source>
</evidence>